<protein>
    <submittedName>
        <fullName evidence="1">RCG44901</fullName>
    </submittedName>
</protein>
<evidence type="ECO:0000313" key="1">
    <source>
        <dbReference type="EMBL" id="EDL83095.1"/>
    </source>
</evidence>
<dbReference type="AlphaFoldDB" id="A6KK07"/>
<organism evidence="1 2">
    <name type="scientific">Rattus norvegicus</name>
    <name type="common">Rat</name>
    <dbReference type="NCBI Taxonomy" id="10116"/>
    <lineage>
        <taxon>Eukaryota</taxon>
        <taxon>Metazoa</taxon>
        <taxon>Chordata</taxon>
        <taxon>Craniata</taxon>
        <taxon>Vertebrata</taxon>
        <taxon>Euteleostomi</taxon>
        <taxon>Mammalia</taxon>
        <taxon>Eutheria</taxon>
        <taxon>Euarchontoglires</taxon>
        <taxon>Glires</taxon>
        <taxon>Rodentia</taxon>
        <taxon>Myomorpha</taxon>
        <taxon>Muroidea</taxon>
        <taxon>Muridae</taxon>
        <taxon>Murinae</taxon>
        <taxon>Rattus</taxon>
    </lineage>
</organism>
<name>A6KK07_RAT</name>
<evidence type="ECO:0000313" key="2">
    <source>
        <dbReference type="Proteomes" id="UP000234681"/>
    </source>
</evidence>
<accession>A6KK07</accession>
<dbReference type="Proteomes" id="UP000234681">
    <property type="component" value="Chromosome 1"/>
</dbReference>
<sequence>MARCTFKCYSHKTFQLSKRHIWAIKVTEITRGSCVPNPSIVPKPTTTKNHRIYFTICGTPVSSLVDMQYTWGPERGGCSRQDGCPPT</sequence>
<reference evidence="2" key="1">
    <citation type="submission" date="2005-09" db="EMBL/GenBank/DDBJ databases">
        <authorList>
            <person name="Mural R.J."/>
            <person name="Li P.W."/>
            <person name="Adams M.D."/>
            <person name="Amanatides P.G."/>
            <person name="Baden-Tillson H."/>
            <person name="Barnstead M."/>
            <person name="Chin S.H."/>
            <person name="Dew I."/>
            <person name="Evans C.A."/>
            <person name="Ferriera S."/>
            <person name="Flanigan M."/>
            <person name="Fosler C."/>
            <person name="Glodek A."/>
            <person name="Gu Z."/>
            <person name="Holt R.A."/>
            <person name="Jennings D."/>
            <person name="Kraft C.L."/>
            <person name="Lu F."/>
            <person name="Nguyen T."/>
            <person name="Nusskern D.R."/>
            <person name="Pfannkoch C.M."/>
            <person name="Sitter C."/>
            <person name="Sutton G.G."/>
            <person name="Venter J.C."/>
            <person name="Wang Z."/>
            <person name="Woodage T."/>
            <person name="Zheng X.H."/>
            <person name="Zhong F."/>
        </authorList>
    </citation>
    <scope>NUCLEOTIDE SEQUENCE [LARGE SCALE GENOMIC DNA]</scope>
    <source>
        <strain>BN</strain>
        <strain evidence="2">Sprague-Dawley</strain>
    </source>
</reference>
<gene>
    <name evidence="1" type="ORF">rCG_44901</name>
</gene>
<proteinExistence type="predicted"/>
<dbReference type="EMBL" id="CH474059">
    <property type="protein sequence ID" value="EDL83095.1"/>
    <property type="molecule type" value="Genomic_DNA"/>
</dbReference>